<reference evidence="6" key="3">
    <citation type="submission" date="2025-09" db="UniProtKB">
        <authorList>
            <consortium name="Ensembl"/>
        </authorList>
    </citation>
    <scope>IDENTIFICATION</scope>
</reference>
<keyword evidence="3" id="KW-1133">Transmembrane helix</keyword>
<dbReference type="PROSITE" id="PS50093">
    <property type="entry name" value="PKD"/>
    <property type="match status" value="1"/>
</dbReference>
<dbReference type="InterPro" id="IPR000601">
    <property type="entry name" value="PKD_dom"/>
</dbReference>
<dbReference type="InterPro" id="IPR035986">
    <property type="entry name" value="PKD_dom_sf"/>
</dbReference>
<dbReference type="PANTHER" id="PTHR11861">
    <property type="entry name" value="MELANOCYTE PROTEIN PMEL 17-RELATED"/>
    <property type="match status" value="1"/>
</dbReference>
<evidence type="ECO:0000313" key="7">
    <source>
        <dbReference type="Proteomes" id="UP000007635"/>
    </source>
</evidence>
<feature type="chain" id="PRO_5042915431" evidence="4">
    <location>
        <begin position="24"/>
        <end position="310"/>
    </location>
</feature>
<dbReference type="InterPro" id="IPR013783">
    <property type="entry name" value="Ig-like_fold"/>
</dbReference>
<dbReference type="RefSeq" id="XP_040033276.1">
    <property type="nucleotide sequence ID" value="XM_040177342.1"/>
</dbReference>
<organism evidence="6 7">
    <name type="scientific">Gasterosteus aculeatus aculeatus</name>
    <name type="common">three-spined stickleback</name>
    <dbReference type="NCBI Taxonomy" id="481459"/>
    <lineage>
        <taxon>Eukaryota</taxon>
        <taxon>Metazoa</taxon>
        <taxon>Chordata</taxon>
        <taxon>Craniata</taxon>
        <taxon>Vertebrata</taxon>
        <taxon>Euteleostomi</taxon>
        <taxon>Actinopterygii</taxon>
        <taxon>Neopterygii</taxon>
        <taxon>Teleostei</taxon>
        <taxon>Neoteleostei</taxon>
        <taxon>Acanthomorphata</taxon>
        <taxon>Eupercaria</taxon>
        <taxon>Perciformes</taxon>
        <taxon>Cottioidei</taxon>
        <taxon>Gasterosteales</taxon>
        <taxon>Gasterosteidae</taxon>
        <taxon>Gasterosteus</taxon>
    </lineage>
</organism>
<evidence type="ECO:0000313" key="6">
    <source>
        <dbReference type="Ensembl" id="ENSGACP00000060601.1"/>
    </source>
</evidence>
<evidence type="ECO:0000256" key="2">
    <source>
        <dbReference type="ARBA" id="ARBA00023180"/>
    </source>
</evidence>
<keyword evidence="2" id="KW-0325">Glycoprotein</keyword>
<evidence type="ECO:0000256" key="3">
    <source>
        <dbReference type="SAM" id="Phobius"/>
    </source>
</evidence>
<dbReference type="AlphaFoldDB" id="A0AAQ4REM2"/>
<evidence type="ECO:0000256" key="1">
    <source>
        <dbReference type="ARBA" id="ARBA00022729"/>
    </source>
</evidence>
<reference evidence="6 7" key="1">
    <citation type="journal article" date="2021" name="G3 (Bethesda)">
        <title>Improved contiguity of the threespine stickleback genome using long-read sequencing.</title>
        <authorList>
            <person name="Nath S."/>
            <person name="Shaw D.E."/>
            <person name="White M.A."/>
        </authorList>
    </citation>
    <scope>NUCLEOTIDE SEQUENCE [LARGE SCALE GENOMIC DNA]</scope>
    <source>
        <strain evidence="6 7">Lake Benthic</strain>
    </source>
</reference>
<dbReference type="Ensembl" id="ENSGACT00000056286.1">
    <property type="protein sequence ID" value="ENSGACP00000060601.1"/>
    <property type="gene ID" value="ENSGACG00000024205.1"/>
</dbReference>
<name>A0AAQ4REM2_GASAC</name>
<dbReference type="SUPFAM" id="SSF49299">
    <property type="entry name" value="PKD domain"/>
    <property type="match status" value="1"/>
</dbReference>
<feature type="domain" description="PKD" evidence="5">
    <location>
        <begin position="80"/>
        <end position="128"/>
    </location>
</feature>
<dbReference type="CTD" id="222865"/>
<dbReference type="GeneID" id="120819686"/>
<keyword evidence="3" id="KW-0812">Transmembrane</keyword>
<keyword evidence="7" id="KW-1185">Reference proteome</keyword>
<dbReference type="GeneTree" id="ENSGT00950000183188"/>
<feature type="transmembrane region" description="Helical" evidence="3">
    <location>
        <begin position="236"/>
        <end position="257"/>
    </location>
</feature>
<sequence>MDRKSSAWVWLLFPLVGAGVAETTDPWTHLESIAGRLVFYQMEGNATRVRNTGELASRVPTKTTFERFDPQKNFSTAKFTYTWDLGDGQVIRGREPVVRYRYSASGNYTLRLKVGANVTTYSPAIADVYSTEVQVLDAIKSIELKGPSDYQVSKNTSLAFHVDGSPPMWVCWRFLTDCVADEAASCTLTALYGNTLRLNHTFTAAGVHCVDISVHNDVSRMQTSFSLYVRNNNTHLIFILSCAAVLLATFSFIAVIACRPRHRHGSQVATCSNAVFLKNQDAEGQSAIVFNFSDVAKGEKEPLLTQHGTQ</sequence>
<dbReference type="Proteomes" id="UP000007635">
    <property type="component" value="Chromosome V"/>
</dbReference>
<evidence type="ECO:0000259" key="5">
    <source>
        <dbReference type="PROSITE" id="PS50093"/>
    </source>
</evidence>
<dbReference type="InterPro" id="IPR045219">
    <property type="entry name" value="PKAT"/>
</dbReference>
<dbReference type="FunFam" id="2.60.40.10:FF:002753">
    <property type="entry name" value="Transmembrane protein 130"/>
    <property type="match status" value="1"/>
</dbReference>
<dbReference type="Pfam" id="PF00801">
    <property type="entry name" value="PKD"/>
    <property type="match status" value="1"/>
</dbReference>
<dbReference type="CDD" id="cd00146">
    <property type="entry name" value="PKD"/>
    <property type="match status" value="1"/>
</dbReference>
<evidence type="ECO:0000256" key="4">
    <source>
        <dbReference type="SAM" id="SignalP"/>
    </source>
</evidence>
<protein>
    <submittedName>
        <fullName evidence="6">Transmembrane protein 130</fullName>
    </submittedName>
</protein>
<keyword evidence="3" id="KW-0472">Membrane</keyword>
<proteinExistence type="predicted"/>
<dbReference type="GO" id="GO:0005886">
    <property type="term" value="C:plasma membrane"/>
    <property type="evidence" value="ECO:0007669"/>
    <property type="project" value="TreeGrafter"/>
</dbReference>
<dbReference type="Gene3D" id="2.60.40.10">
    <property type="entry name" value="Immunoglobulins"/>
    <property type="match status" value="1"/>
</dbReference>
<feature type="signal peptide" evidence="4">
    <location>
        <begin position="1"/>
        <end position="23"/>
    </location>
</feature>
<dbReference type="PANTHER" id="PTHR11861:SF10">
    <property type="entry name" value="TRANSMEMBRANE PROTEIN 130"/>
    <property type="match status" value="1"/>
</dbReference>
<keyword evidence="1 4" id="KW-0732">Signal</keyword>
<reference evidence="6" key="2">
    <citation type="submission" date="2025-08" db="UniProtKB">
        <authorList>
            <consortium name="Ensembl"/>
        </authorList>
    </citation>
    <scope>IDENTIFICATION</scope>
</reference>
<accession>A0AAQ4REM2</accession>